<dbReference type="Gene3D" id="3.90.190.10">
    <property type="entry name" value="Protein tyrosine phosphatase superfamily"/>
    <property type="match status" value="1"/>
</dbReference>
<evidence type="ECO:0000313" key="6">
    <source>
        <dbReference type="WBParaSite" id="L893_g11780.t1"/>
    </source>
</evidence>
<evidence type="ECO:0000256" key="1">
    <source>
        <dbReference type="SAM" id="Coils"/>
    </source>
</evidence>
<keyword evidence="5" id="KW-1185">Reference proteome</keyword>
<protein>
    <submittedName>
        <fullName evidence="6">Tyrosine-protein phosphatase domain-containing protein</fullName>
    </submittedName>
</protein>
<dbReference type="SUPFAM" id="SSF52799">
    <property type="entry name" value="(Phosphotyrosine protein) phosphatases II"/>
    <property type="match status" value="1"/>
</dbReference>
<dbReference type="SMART" id="SM00194">
    <property type="entry name" value="PTPc"/>
    <property type="match status" value="1"/>
</dbReference>
<name>A0A1I7Y2G9_9BILA</name>
<dbReference type="PRINTS" id="PR00700">
    <property type="entry name" value="PRTYPHPHTASE"/>
</dbReference>
<feature type="region of interest" description="Disordered" evidence="2">
    <location>
        <begin position="1"/>
        <end position="43"/>
    </location>
</feature>
<sequence>MAERPTASKTKARPSLSRGRQGRTMAQTNRRATAENKASVGAKRRSTLEIAKPIGLTFQSKIGAKSTSSRVHLTPKQQSAEKFLDTIMDLGMRGMRKEFLTSVRPYTSSGPKLAWRILENKDKNRYEDVELLDDTRVKLKNNSETGKPHDDYIHASWVKVHDDLMYICAQGPLPNTIHHFWLMVLQEKSKVILQLCSFFEEDKEKCAQYFPTEAEGNSWKAYGPVEVRVLERQTNIPTMKKVVKTKLQVKLKDETLDVLHILYGGWPDHSVADSVTCCREVHALVHKVFEKKPIVAHCSAGIGRTGTFVAVDMCLHRIVTLNDMTFTLPDITKDLRDQRFKAIQNDQQYVFVSRAVIEILVHDDVLEKSDRVIGFISEYDELVARKRQEREKANKEKEKDKSSTR</sequence>
<dbReference type="Proteomes" id="UP000095287">
    <property type="component" value="Unplaced"/>
</dbReference>
<organism evidence="5 6">
    <name type="scientific">Steinernema glaseri</name>
    <dbReference type="NCBI Taxonomy" id="37863"/>
    <lineage>
        <taxon>Eukaryota</taxon>
        <taxon>Metazoa</taxon>
        <taxon>Ecdysozoa</taxon>
        <taxon>Nematoda</taxon>
        <taxon>Chromadorea</taxon>
        <taxon>Rhabditida</taxon>
        <taxon>Tylenchina</taxon>
        <taxon>Panagrolaimomorpha</taxon>
        <taxon>Strongyloidoidea</taxon>
        <taxon>Steinernematidae</taxon>
        <taxon>Steinernema</taxon>
    </lineage>
</organism>
<dbReference type="InterPro" id="IPR029021">
    <property type="entry name" value="Prot-tyrosine_phosphatase-like"/>
</dbReference>
<evidence type="ECO:0000313" key="5">
    <source>
        <dbReference type="Proteomes" id="UP000095287"/>
    </source>
</evidence>
<dbReference type="Pfam" id="PF00102">
    <property type="entry name" value="Y_phosphatase"/>
    <property type="match status" value="1"/>
</dbReference>
<dbReference type="PANTHER" id="PTHR46163">
    <property type="entry name" value="TYROSINE-PROTEIN PHOSPHATASE-RELATED"/>
    <property type="match status" value="1"/>
</dbReference>
<dbReference type="CDD" id="cd00047">
    <property type="entry name" value="PTPc"/>
    <property type="match status" value="1"/>
</dbReference>
<dbReference type="InterPro" id="IPR000242">
    <property type="entry name" value="PTP_cat"/>
</dbReference>
<reference evidence="6" key="1">
    <citation type="submission" date="2016-11" db="UniProtKB">
        <authorList>
            <consortium name="WormBaseParasite"/>
        </authorList>
    </citation>
    <scope>IDENTIFICATION</scope>
</reference>
<dbReference type="InterPro" id="IPR003595">
    <property type="entry name" value="Tyr_Pase_cat"/>
</dbReference>
<evidence type="ECO:0000259" key="4">
    <source>
        <dbReference type="PROSITE" id="PS50056"/>
    </source>
</evidence>
<dbReference type="PROSITE" id="PS50056">
    <property type="entry name" value="TYR_PHOSPHATASE_2"/>
    <property type="match status" value="1"/>
</dbReference>
<dbReference type="SMART" id="SM00404">
    <property type="entry name" value="PTPc_motif"/>
    <property type="match status" value="1"/>
</dbReference>
<proteinExistence type="predicted"/>
<evidence type="ECO:0000259" key="3">
    <source>
        <dbReference type="PROSITE" id="PS50055"/>
    </source>
</evidence>
<dbReference type="InterPro" id="IPR000387">
    <property type="entry name" value="Tyr_Pase_dom"/>
</dbReference>
<accession>A0A1I7Y2G9</accession>
<evidence type="ECO:0000256" key="2">
    <source>
        <dbReference type="SAM" id="MobiDB-lite"/>
    </source>
</evidence>
<feature type="domain" description="Tyrosine-protein phosphatase" evidence="3">
    <location>
        <begin position="95"/>
        <end position="359"/>
    </location>
</feature>
<feature type="coiled-coil region" evidence="1">
    <location>
        <begin position="376"/>
        <end position="405"/>
    </location>
</feature>
<feature type="domain" description="Tyrosine specific protein phosphatases" evidence="4">
    <location>
        <begin position="279"/>
        <end position="350"/>
    </location>
</feature>
<dbReference type="PROSITE" id="PS50055">
    <property type="entry name" value="TYR_PHOSPHATASE_PTP"/>
    <property type="match status" value="1"/>
</dbReference>
<keyword evidence="1" id="KW-0175">Coiled coil</keyword>
<dbReference type="InterPro" id="IPR052782">
    <property type="entry name" value="Oocyte-zygote_transition_reg"/>
</dbReference>
<dbReference type="WBParaSite" id="L893_g11780.t1">
    <property type="protein sequence ID" value="L893_g11780.t1"/>
    <property type="gene ID" value="L893_g11780"/>
</dbReference>
<dbReference type="GO" id="GO:0004725">
    <property type="term" value="F:protein tyrosine phosphatase activity"/>
    <property type="evidence" value="ECO:0007669"/>
    <property type="project" value="InterPro"/>
</dbReference>
<dbReference type="AlphaFoldDB" id="A0A1I7Y2G9"/>